<evidence type="ECO:0000313" key="16">
    <source>
        <dbReference type="EMBL" id="KAF7492164.1"/>
    </source>
</evidence>
<dbReference type="SUPFAM" id="SSF81321">
    <property type="entry name" value="Family A G protein-coupled receptor-like"/>
    <property type="match status" value="1"/>
</dbReference>
<keyword evidence="10" id="KW-0325">Glycoprotein</keyword>
<sequence>MREMATLKPLLLLLNLSSSEDYGRLLTLSPSSSPSSSPPLLSSTSLTTTFRLPIPSSIVSTSLPTSSSSSSSSSSFSSTLSTAAATSSYNFFENEFQSNYPSMMVPGKSQNSDGDDGSKLQHQFRNSNELEEFIDENHFMMLQKVVSIVVPILFAIIVIVGLVGNSLVVIVVKFNPQMYSTTNLLIINLAIADLLFIIFCVPFTAWDYAFVYWPFGSVWCKVVQYLIVVCAYASIYTLVLMSLDRYLAVAHPIRSISLRTVKNANRAILVLWVFILIFCIPTIITHNVSYDNYYSVCTFLNEEYNFALYQVIFCLFSYIIPIFLIIILYILMLNRLWFTTIPGRNMSSESLRSKKKVTRMVVIVVIIFACCWCPIQIILVLKSFNIYQMSSLKVIIQITGHVLAYMNSCMNPILYAFLSENFRKAFRKVIVCNRQLKRSGGGDLVGGGNGVDRTELTIETQL</sequence>
<evidence type="ECO:0000256" key="13">
    <source>
        <dbReference type="SAM" id="Phobius"/>
    </source>
</evidence>
<dbReference type="SMART" id="SM01381">
    <property type="entry name" value="7TM_GPCR_Srsx"/>
    <property type="match status" value="1"/>
</dbReference>
<dbReference type="Pfam" id="PF00001">
    <property type="entry name" value="7tm_1"/>
    <property type="match status" value="1"/>
</dbReference>
<dbReference type="FunFam" id="1.20.1070.10:FF:000255">
    <property type="entry name" value="Allatostatin A receptor"/>
    <property type="match status" value="1"/>
</dbReference>
<comment type="subcellular location">
    <subcellularLocation>
        <location evidence="1">Cell membrane</location>
        <topology evidence="1">Multi-pass membrane protein</topology>
    </subcellularLocation>
</comment>
<evidence type="ECO:0000256" key="3">
    <source>
        <dbReference type="ARBA" id="ARBA00022475"/>
    </source>
</evidence>
<dbReference type="PANTHER" id="PTHR45695">
    <property type="entry name" value="LEUCOKININ RECEPTOR-RELATED"/>
    <property type="match status" value="1"/>
</dbReference>
<keyword evidence="14" id="KW-0732">Signal</keyword>
<dbReference type="InterPro" id="IPR000276">
    <property type="entry name" value="GPCR_Rhodpsn"/>
</dbReference>
<reference evidence="17" key="3">
    <citation type="submission" date="2022-06" db="UniProtKB">
        <authorList>
            <consortium name="EnsemblMetazoa"/>
        </authorList>
    </citation>
    <scope>IDENTIFICATION</scope>
</reference>
<feature type="transmembrane region" description="Helical" evidence="13">
    <location>
        <begin position="357"/>
        <end position="382"/>
    </location>
</feature>
<feature type="domain" description="G-protein coupled receptors family 1 profile" evidence="15">
    <location>
        <begin position="164"/>
        <end position="415"/>
    </location>
</feature>
<evidence type="ECO:0000256" key="2">
    <source>
        <dbReference type="ARBA" id="ARBA00010663"/>
    </source>
</evidence>
<keyword evidence="9 12" id="KW-0675">Receptor</keyword>
<evidence type="ECO:0000256" key="7">
    <source>
        <dbReference type="ARBA" id="ARBA00023136"/>
    </source>
</evidence>
<dbReference type="GO" id="GO:0005886">
    <property type="term" value="C:plasma membrane"/>
    <property type="evidence" value="ECO:0007669"/>
    <property type="project" value="UniProtKB-SubCell"/>
</dbReference>
<gene>
    <name evidence="16" type="ORF">SSS_6853</name>
</gene>
<keyword evidence="6 12" id="KW-0297">G-protein coupled receptor</keyword>
<accession>A0A834VEL1</accession>
<feature type="transmembrane region" description="Helical" evidence="13">
    <location>
        <begin position="268"/>
        <end position="288"/>
    </location>
</feature>
<feature type="transmembrane region" description="Helical" evidence="13">
    <location>
        <begin position="394"/>
        <end position="418"/>
    </location>
</feature>
<feature type="transmembrane region" description="Helical" evidence="13">
    <location>
        <begin position="148"/>
        <end position="172"/>
    </location>
</feature>
<keyword evidence="8" id="KW-1015">Disulfide bond</keyword>
<keyword evidence="18" id="KW-1185">Reference proteome</keyword>
<dbReference type="AlphaFoldDB" id="A0A834VEL1"/>
<reference evidence="16" key="2">
    <citation type="submission" date="2020-01" db="EMBL/GenBank/DDBJ databases">
        <authorList>
            <person name="Korhonen P.K.K."/>
            <person name="Guangxu M.G."/>
            <person name="Wang T.W."/>
            <person name="Stroehlein A.J.S."/>
            <person name="Young N.D."/>
            <person name="Ang C.-S.A."/>
            <person name="Fernando D.W.F."/>
            <person name="Lu H.L."/>
            <person name="Taylor S.T."/>
            <person name="Ehtesham M.E.M."/>
            <person name="Najaraj S.H.N."/>
            <person name="Harsha G.H.G."/>
            <person name="Madugundu A.M."/>
            <person name="Renuse S.R."/>
            <person name="Holt D.H."/>
            <person name="Pandey A.P."/>
            <person name="Papenfuss A.P."/>
            <person name="Gasser R.B.G."/>
            <person name="Fischer K.F."/>
        </authorList>
    </citation>
    <scope>NUCLEOTIDE SEQUENCE</scope>
    <source>
        <strain evidence="16">SSS_KF_BRIS2020</strain>
    </source>
</reference>
<keyword evidence="5 13" id="KW-1133">Transmembrane helix</keyword>
<feature type="transmembrane region" description="Helical" evidence="13">
    <location>
        <begin position="308"/>
        <end position="336"/>
    </location>
</feature>
<evidence type="ECO:0000256" key="6">
    <source>
        <dbReference type="ARBA" id="ARBA00023040"/>
    </source>
</evidence>
<evidence type="ECO:0000256" key="9">
    <source>
        <dbReference type="ARBA" id="ARBA00023170"/>
    </source>
</evidence>
<feature type="transmembrane region" description="Helical" evidence="13">
    <location>
        <begin position="184"/>
        <end position="205"/>
    </location>
</feature>
<dbReference type="PRINTS" id="PR00237">
    <property type="entry name" value="GPCRRHODOPSN"/>
</dbReference>
<evidence type="ECO:0000256" key="4">
    <source>
        <dbReference type="ARBA" id="ARBA00022692"/>
    </source>
</evidence>
<dbReference type="OrthoDB" id="2132067at2759"/>
<dbReference type="CDD" id="cd15096">
    <property type="entry name" value="7tmA_AstA_R_insect"/>
    <property type="match status" value="1"/>
</dbReference>
<reference evidence="18" key="1">
    <citation type="journal article" date="2020" name="PLoS Negl. Trop. Dis.">
        <title>High-quality nuclear genome for Sarcoptes scabiei-A critical resource for a neglected parasite.</title>
        <authorList>
            <person name="Korhonen P.K."/>
            <person name="Gasser R.B."/>
            <person name="Ma G."/>
            <person name="Wang T."/>
            <person name="Stroehlein A.J."/>
            <person name="Young N.D."/>
            <person name="Ang C.S."/>
            <person name="Fernando D.D."/>
            <person name="Lu H.C."/>
            <person name="Taylor S."/>
            <person name="Reynolds S.L."/>
            <person name="Mofiz E."/>
            <person name="Najaraj S.H."/>
            <person name="Gowda H."/>
            <person name="Madugundu A."/>
            <person name="Renuse S."/>
            <person name="Holt D."/>
            <person name="Pandey A."/>
            <person name="Papenfuss A.T."/>
            <person name="Fischer K."/>
        </authorList>
    </citation>
    <scope>NUCLEOTIDE SEQUENCE [LARGE SCALE GENOMIC DNA]</scope>
</reference>
<evidence type="ECO:0000256" key="8">
    <source>
        <dbReference type="ARBA" id="ARBA00023157"/>
    </source>
</evidence>
<dbReference type="InterPro" id="IPR000405">
    <property type="entry name" value="Galanin_rcpt"/>
</dbReference>
<evidence type="ECO:0000313" key="18">
    <source>
        <dbReference type="Proteomes" id="UP000070412"/>
    </source>
</evidence>
<comment type="similarity">
    <text evidence="2 12">Belongs to the G-protein coupled receptor 1 family.</text>
</comment>
<dbReference type="GO" id="GO:0004930">
    <property type="term" value="F:G protein-coupled receptor activity"/>
    <property type="evidence" value="ECO:0007669"/>
    <property type="project" value="UniProtKB-KW"/>
</dbReference>
<dbReference type="EMBL" id="WVUK01000056">
    <property type="protein sequence ID" value="KAF7492164.1"/>
    <property type="molecule type" value="Genomic_DNA"/>
</dbReference>
<organism evidence="16">
    <name type="scientific">Sarcoptes scabiei</name>
    <name type="common">Itch mite</name>
    <name type="synonym">Acarus scabiei</name>
    <dbReference type="NCBI Taxonomy" id="52283"/>
    <lineage>
        <taxon>Eukaryota</taxon>
        <taxon>Metazoa</taxon>
        <taxon>Ecdysozoa</taxon>
        <taxon>Arthropoda</taxon>
        <taxon>Chelicerata</taxon>
        <taxon>Arachnida</taxon>
        <taxon>Acari</taxon>
        <taxon>Acariformes</taxon>
        <taxon>Sarcoptiformes</taxon>
        <taxon>Astigmata</taxon>
        <taxon>Psoroptidia</taxon>
        <taxon>Sarcoptoidea</taxon>
        <taxon>Sarcoptidae</taxon>
        <taxon>Sarcoptinae</taxon>
        <taxon>Sarcoptes</taxon>
    </lineage>
</organism>
<keyword evidence="7 13" id="KW-0472">Membrane</keyword>
<dbReference type="PROSITE" id="PS00237">
    <property type="entry name" value="G_PROTEIN_RECEP_F1_1"/>
    <property type="match status" value="1"/>
</dbReference>
<feature type="transmembrane region" description="Helical" evidence="13">
    <location>
        <begin position="225"/>
        <end position="247"/>
    </location>
</feature>
<evidence type="ECO:0000256" key="1">
    <source>
        <dbReference type="ARBA" id="ARBA00004651"/>
    </source>
</evidence>
<name>A0A834VEL1_SARSC</name>
<dbReference type="Proteomes" id="UP000070412">
    <property type="component" value="Unassembled WGS sequence"/>
</dbReference>
<proteinExistence type="inferred from homology"/>
<feature type="chain" id="PRO_5038316193" evidence="14">
    <location>
        <begin position="20"/>
        <end position="462"/>
    </location>
</feature>
<dbReference type="PANTHER" id="PTHR45695:SF23">
    <property type="entry name" value="GALANIN-LIKE G-PROTEIN COUPLED RECEPTOR NPR-9"/>
    <property type="match status" value="1"/>
</dbReference>
<keyword evidence="4 12" id="KW-0812">Transmembrane</keyword>
<evidence type="ECO:0000256" key="10">
    <source>
        <dbReference type="ARBA" id="ARBA00023180"/>
    </source>
</evidence>
<evidence type="ECO:0000259" key="15">
    <source>
        <dbReference type="PROSITE" id="PS50262"/>
    </source>
</evidence>
<dbReference type="Gene3D" id="1.20.1070.10">
    <property type="entry name" value="Rhodopsin 7-helix transmembrane proteins"/>
    <property type="match status" value="1"/>
</dbReference>
<evidence type="ECO:0000256" key="12">
    <source>
        <dbReference type="RuleBase" id="RU000688"/>
    </source>
</evidence>
<evidence type="ECO:0000313" key="17">
    <source>
        <dbReference type="EnsemblMetazoa" id="KAF7492164.1"/>
    </source>
</evidence>
<dbReference type="PROSITE" id="PS50262">
    <property type="entry name" value="G_PROTEIN_RECEP_F1_2"/>
    <property type="match status" value="1"/>
</dbReference>
<evidence type="ECO:0000256" key="11">
    <source>
        <dbReference type="ARBA" id="ARBA00023224"/>
    </source>
</evidence>
<keyword evidence="3" id="KW-1003">Cell membrane</keyword>
<keyword evidence="11 12" id="KW-0807">Transducer</keyword>
<protein>
    <submittedName>
        <fullName evidence="16">Allatostatin-A receptor</fullName>
    </submittedName>
</protein>
<dbReference type="EnsemblMetazoa" id="SSS_6853s_mrna">
    <property type="protein sequence ID" value="KAF7492164.1"/>
    <property type="gene ID" value="SSS_6853"/>
</dbReference>
<evidence type="ECO:0000256" key="5">
    <source>
        <dbReference type="ARBA" id="ARBA00022989"/>
    </source>
</evidence>
<dbReference type="InterPro" id="IPR017452">
    <property type="entry name" value="GPCR_Rhodpsn_7TM"/>
</dbReference>
<dbReference type="PRINTS" id="PR00663">
    <property type="entry name" value="GALANINR"/>
</dbReference>
<evidence type="ECO:0000256" key="14">
    <source>
        <dbReference type="SAM" id="SignalP"/>
    </source>
</evidence>
<feature type="signal peptide" evidence="14">
    <location>
        <begin position="1"/>
        <end position="19"/>
    </location>
</feature>